<protein>
    <recommendedName>
        <fullName evidence="6">Septin-type G domain-containing protein</fullName>
    </recommendedName>
</protein>
<reference evidence="7" key="2">
    <citation type="journal article" name="BMC Genomics">
        <title>New genome assemblies reveal patterns of domestication and adaptation across Brettanomyces (Dekkera) species.</title>
        <authorList>
            <person name="Roach M.J."/>
            <person name="Borneman A.R."/>
        </authorList>
    </citation>
    <scope>NUCLEOTIDE SEQUENCE</scope>
    <source>
        <strain evidence="7">UCD 2041</strain>
    </source>
</reference>
<dbReference type="PIRSF" id="PIRSF006698">
    <property type="entry name" value="Septin"/>
    <property type="match status" value="1"/>
</dbReference>
<gene>
    <name evidence="7" type="ORF">BRETT_003607</name>
</gene>
<dbReference type="KEGG" id="bbrx:BRETT_003607"/>
<proteinExistence type="inferred from homology"/>
<feature type="region of interest" description="Disordered" evidence="5">
    <location>
        <begin position="296"/>
        <end position="322"/>
    </location>
</feature>
<dbReference type="GO" id="GO:0005525">
    <property type="term" value="F:GTP binding"/>
    <property type="evidence" value="ECO:0007669"/>
    <property type="project" value="UniProtKB-KW"/>
</dbReference>
<dbReference type="PANTHER" id="PTHR18884">
    <property type="entry name" value="SEPTIN"/>
    <property type="match status" value="1"/>
</dbReference>
<dbReference type="RefSeq" id="XP_041135953.1">
    <property type="nucleotide sequence ID" value="XM_041282114.1"/>
</dbReference>
<comment type="subcellular location">
    <subcellularLocation>
        <location evidence="1">Bud neck</location>
    </subcellularLocation>
</comment>
<keyword evidence="2 4" id="KW-0547">Nucleotide-binding</keyword>
<dbReference type="InterPro" id="IPR016491">
    <property type="entry name" value="Septin"/>
</dbReference>
<evidence type="ECO:0000259" key="6">
    <source>
        <dbReference type="PROSITE" id="PS51719"/>
    </source>
</evidence>
<accession>A0A871RBF5</accession>
<evidence type="ECO:0000256" key="3">
    <source>
        <dbReference type="ARBA" id="ARBA00023134"/>
    </source>
</evidence>
<dbReference type="PROSITE" id="PS51719">
    <property type="entry name" value="G_SEPTIN"/>
    <property type="match status" value="1"/>
</dbReference>
<dbReference type="GO" id="GO:0032156">
    <property type="term" value="C:septin cytoskeleton"/>
    <property type="evidence" value="ECO:0007669"/>
    <property type="project" value="UniProtKB-ARBA"/>
</dbReference>
<dbReference type="GO" id="GO:0005938">
    <property type="term" value="C:cell cortex"/>
    <property type="evidence" value="ECO:0007669"/>
    <property type="project" value="UniProtKB-ARBA"/>
</dbReference>
<dbReference type="AlphaFoldDB" id="A0A871RBF5"/>
<dbReference type="SUPFAM" id="SSF52540">
    <property type="entry name" value="P-loop containing nucleoside triphosphate hydrolases"/>
    <property type="match status" value="1"/>
</dbReference>
<evidence type="ECO:0000313" key="8">
    <source>
        <dbReference type="Proteomes" id="UP000663131"/>
    </source>
</evidence>
<dbReference type="GO" id="GO:0005935">
    <property type="term" value="C:cellular bud neck"/>
    <property type="evidence" value="ECO:0007669"/>
    <property type="project" value="UniProtKB-SubCell"/>
</dbReference>
<dbReference type="OrthoDB" id="416553at2759"/>
<sequence>MENKILTKYPIYLQITAEEIRQRKFLRRGLQLSIMVVGEMGTGKSTFINTLCDEDVIPVDEAHGKKQLSIDKYSTTIFEGGTKINLDIVLASGFGDSVDNSTCTSKIVKYIDDQFEAALKEECKIQRTHQFSDSRVHAAIYFIRPTGKGLRPLDIQCMKALSQRCNVIPVISKGDLLTEVEKAVNRKCIMRDLKKAEIPIYDFTASFEDIGEMLPGVNINDLIPMSIVSGTERKIIDDVEYKVRKLPHGIVRVDDPSHSDFLLLRTCLLGACLQDLKDTTEEIYYEKYRTEKLSEASKKSTLGSASPSLSKVKSKASGITAN</sequence>
<dbReference type="GeneID" id="64575530"/>
<dbReference type="Gene3D" id="3.40.50.300">
    <property type="entry name" value="P-loop containing nucleotide triphosphate hydrolases"/>
    <property type="match status" value="1"/>
</dbReference>
<dbReference type="CDD" id="cd01850">
    <property type="entry name" value="CDC_Septin"/>
    <property type="match status" value="1"/>
</dbReference>
<feature type="compositionally biased region" description="Polar residues" evidence="5">
    <location>
        <begin position="299"/>
        <end position="322"/>
    </location>
</feature>
<organism evidence="7 8">
    <name type="scientific">Dekkera bruxellensis</name>
    <name type="common">Brettanomyces custersii</name>
    <dbReference type="NCBI Taxonomy" id="5007"/>
    <lineage>
        <taxon>Eukaryota</taxon>
        <taxon>Fungi</taxon>
        <taxon>Dikarya</taxon>
        <taxon>Ascomycota</taxon>
        <taxon>Saccharomycotina</taxon>
        <taxon>Pichiomycetes</taxon>
        <taxon>Pichiales</taxon>
        <taxon>Pichiaceae</taxon>
        <taxon>Brettanomyces</taxon>
    </lineage>
</organism>
<comment type="similarity">
    <text evidence="4">Belongs to the TRAFAC class TrmE-Era-EngA-EngB-Septin-like GTPase superfamily. Septin GTPase family.</text>
</comment>
<evidence type="ECO:0000256" key="5">
    <source>
        <dbReference type="SAM" id="MobiDB-lite"/>
    </source>
</evidence>
<evidence type="ECO:0000256" key="1">
    <source>
        <dbReference type="ARBA" id="ARBA00004266"/>
    </source>
</evidence>
<dbReference type="InterPro" id="IPR030379">
    <property type="entry name" value="G_SEPTIN_dom"/>
</dbReference>
<reference evidence="7" key="1">
    <citation type="submission" date="2020-10" db="EMBL/GenBank/DDBJ databases">
        <authorList>
            <person name="Palmer J.M."/>
        </authorList>
    </citation>
    <scope>NUCLEOTIDE SEQUENCE</scope>
    <source>
        <strain evidence="7">UCD 2041</strain>
    </source>
</reference>
<dbReference type="Proteomes" id="UP000663131">
    <property type="component" value="Chromosome 6"/>
</dbReference>
<keyword evidence="3 4" id="KW-0342">GTP-binding</keyword>
<feature type="domain" description="Septin-type G" evidence="6">
    <location>
        <begin position="28"/>
        <end position="295"/>
    </location>
</feature>
<dbReference type="EMBL" id="CP063134">
    <property type="protein sequence ID" value="QOU19460.1"/>
    <property type="molecule type" value="Genomic_DNA"/>
</dbReference>
<name>A0A871RBF5_DEKBR</name>
<evidence type="ECO:0000256" key="4">
    <source>
        <dbReference type="RuleBase" id="RU004560"/>
    </source>
</evidence>
<evidence type="ECO:0000256" key="2">
    <source>
        <dbReference type="ARBA" id="ARBA00022741"/>
    </source>
</evidence>
<evidence type="ECO:0000313" key="7">
    <source>
        <dbReference type="EMBL" id="QOU19460.1"/>
    </source>
</evidence>
<dbReference type="InterPro" id="IPR027417">
    <property type="entry name" value="P-loop_NTPase"/>
</dbReference>
<dbReference type="Pfam" id="PF00735">
    <property type="entry name" value="Septin"/>
    <property type="match status" value="1"/>
</dbReference>